<gene>
    <name evidence="9" type="ORF">A2731_00105</name>
</gene>
<dbReference type="GO" id="GO:0006352">
    <property type="term" value="P:DNA-templated transcription initiation"/>
    <property type="evidence" value="ECO:0007669"/>
    <property type="project" value="InterPro"/>
</dbReference>
<dbReference type="InterPro" id="IPR013325">
    <property type="entry name" value="RNA_pol_sigma_r2"/>
</dbReference>
<proteinExistence type="inferred from homology"/>
<evidence type="ECO:0000313" key="9">
    <source>
        <dbReference type="EMBL" id="OGY44356.1"/>
    </source>
</evidence>
<dbReference type="InterPro" id="IPR014284">
    <property type="entry name" value="RNA_pol_sigma-70_dom"/>
</dbReference>
<dbReference type="InterPro" id="IPR013249">
    <property type="entry name" value="RNA_pol_sigma70_r4_t2"/>
</dbReference>
<reference evidence="9 10" key="1">
    <citation type="journal article" date="2016" name="Nat. Commun.">
        <title>Thousands of microbial genomes shed light on interconnected biogeochemical processes in an aquifer system.</title>
        <authorList>
            <person name="Anantharaman K."/>
            <person name="Brown C.T."/>
            <person name="Hug L.A."/>
            <person name="Sharon I."/>
            <person name="Castelle C.J."/>
            <person name="Probst A.J."/>
            <person name="Thomas B.C."/>
            <person name="Singh A."/>
            <person name="Wilkins M.J."/>
            <person name="Karaoz U."/>
            <person name="Brodie E.L."/>
            <person name="Williams K.H."/>
            <person name="Hubbard S.S."/>
            <person name="Banfield J.F."/>
        </authorList>
    </citation>
    <scope>NUCLEOTIDE SEQUENCE [LARGE SCALE GENOMIC DNA]</scope>
</reference>
<dbReference type="NCBIfam" id="TIGR02937">
    <property type="entry name" value="sigma70-ECF"/>
    <property type="match status" value="1"/>
</dbReference>
<evidence type="ECO:0000256" key="1">
    <source>
        <dbReference type="ARBA" id="ARBA00010641"/>
    </source>
</evidence>
<keyword evidence="6" id="KW-0812">Transmembrane</keyword>
<evidence type="ECO:0000256" key="6">
    <source>
        <dbReference type="SAM" id="Phobius"/>
    </source>
</evidence>
<dbReference type="GO" id="GO:0003677">
    <property type="term" value="F:DNA binding"/>
    <property type="evidence" value="ECO:0007669"/>
    <property type="project" value="UniProtKB-KW"/>
</dbReference>
<keyword evidence="4" id="KW-0238">DNA-binding</keyword>
<evidence type="ECO:0000259" key="8">
    <source>
        <dbReference type="Pfam" id="PF08281"/>
    </source>
</evidence>
<evidence type="ECO:0000259" key="7">
    <source>
        <dbReference type="Pfam" id="PF04542"/>
    </source>
</evidence>
<comment type="similarity">
    <text evidence="1">Belongs to the sigma-70 factor family. ECF subfamily.</text>
</comment>
<dbReference type="Gene3D" id="1.10.10.10">
    <property type="entry name" value="Winged helix-like DNA-binding domain superfamily/Winged helix DNA-binding domain"/>
    <property type="match status" value="1"/>
</dbReference>
<feature type="domain" description="RNA polymerase sigma factor 70 region 4 type 2" evidence="8">
    <location>
        <begin position="122"/>
        <end position="170"/>
    </location>
</feature>
<dbReference type="PANTHER" id="PTHR43133">
    <property type="entry name" value="RNA POLYMERASE ECF-TYPE SIGMA FACTO"/>
    <property type="match status" value="1"/>
</dbReference>
<evidence type="ECO:0000256" key="4">
    <source>
        <dbReference type="ARBA" id="ARBA00023125"/>
    </source>
</evidence>
<dbReference type="Proteomes" id="UP000176241">
    <property type="component" value="Unassembled WGS sequence"/>
</dbReference>
<keyword evidence="5" id="KW-0804">Transcription</keyword>
<dbReference type="CDD" id="cd06171">
    <property type="entry name" value="Sigma70_r4"/>
    <property type="match status" value="1"/>
</dbReference>
<evidence type="ECO:0008006" key="11">
    <source>
        <dbReference type="Google" id="ProtNLM"/>
    </source>
</evidence>
<dbReference type="SUPFAM" id="SSF88659">
    <property type="entry name" value="Sigma3 and sigma4 domains of RNA polymerase sigma factors"/>
    <property type="match status" value="1"/>
</dbReference>
<name>A0A1G1XXN8_9BACT</name>
<feature type="domain" description="RNA polymerase sigma-70 region 2" evidence="7">
    <location>
        <begin position="23"/>
        <end position="90"/>
    </location>
</feature>
<keyword evidence="3" id="KW-0731">Sigma factor</keyword>
<dbReference type="SUPFAM" id="SSF88946">
    <property type="entry name" value="Sigma2 domain of RNA polymerase sigma factors"/>
    <property type="match status" value="1"/>
</dbReference>
<dbReference type="InterPro" id="IPR007627">
    <property type="entry name" value="RNA_pol_sigma70_r2"/>
</dbReference>
<evidence type="ECO:0000256" key="2">
    <source>
        <dbReference type="ARBA" id="ARBA00023015"/>
    </source>
</evidence>
<dbReference type="InterPro" id="IPR036388">
    <property type="entry name" value="WH-like_DNA-bd_sf"/>
</dbReference>
<accession>A0A1G1XXN8</accession>
<dbReference type="AlphaFoldDB" id="A0A1G1XXN8"/>
<evidence type="ECO:0000256" key="3">
    <source>
        <dbReference type="ARBA" id="ARBA00023082"/>
    </source>
</evidence>
<dbReference type="EMBL" id="MHIC01000029">
    <property type="protein sequence ID" value="OGY44356.1"/>
    <property type="molecule type" value="Genomic_DNA"/>
</dbReference>
<feature type="transmembrane region" description="Helical" evidence="6">
    <location>
        <begin position="174"/>
        <end position="192"/>
    </location>
</feature>
<organism evidence="9 10">
    <name type="scientific">Candidatus Buchananbacteria bacterium RIFCSPHIGHO2_01_FULL_39_8</name>
    <dbReference type="NCBI Taxonomy" id="1797533"/>
    <lineage>
        <taxon>Bacteria</taxon>
        <taxon>Candidatus Buchananiibacteriota</taxon>
    </lineage>
</organism>
<evidence type="ECO:0000256" key="5">
    <source>
        <dbReference type="ARBA" id="ARBA00023163"/>
    </source>
</evidence>
<dbReference type="Pfam" id="PF08281">
    <property type="entry name" value="Sigma70_r4_2"/>
    <property type="match status" value="1"/>
</dbReference>
<dbReference type="STRING" id="1797533.A2731_00105"/>
<sequence length="193" mass="22982">MENNESQTIARIKGGELDQFGRLYDLYIKKIYNFIYYKTLHKETAEDLTSQTFFKALKNIKSFDEAKGSFSSWIYRIARNTVIDYHRTKRTEANIDDIWDLSSDSNIETDINTIQKLDTVKKYLQKFKPQQREIVIMRLWDQLSYQEIAEITGLTVANCKMTFSRVITKLREEMSFVIFYILLITKQILWLIK</sequence>
<protein>
    <recommendedName>
        <fullName evidence="11">HTH luxR-type domain-containing protein</fullName>
    </recommendedName>
</protein>
<evidence type="ECO:0000313" key="10">
    <source>
        <dbReference type="Proteomes" id="UP000176241"/>
    </source>
</evidence>
<comment type="caution">
    <text evidence="9">The sequence shown here is derived from an EMBL/GenBank/DDBJ whole genome shotgun (WGS) entry which is preliminary data.</text>
</comment>
<dbReference type="PANTHER" id="PTHR43133:SF8">
    <property type="entry name" value="RNA POLYMERASE SIGMA FACTOR HI_1459-RELATED"/>
    <property type="match status" value="1"/>
</dbReference>
<keyword evidence="6" id="KW-1133">Transmembrane helix</keyword>
<dbReference type="InterPro" id="IPR039425">
    <property type="entry name" value="RNA_pol_sigma-70-like"/>
</dbReference>
<dbReference type="InterPro" id="IPR013324">
    <property type="entry name" value="RNA_pol_sigma_r3/r4-like"/>
</dbReference>
<keyword evidence="6" id="KW-0472">Membrane</keyword>
<dbReference type="GO" id="GO:0016987">
    <property type="term" value="F:sigma factor activity"/>
    <property type="evidence" value="ECO:0007669"/>
    <property type="project" value="UniProtKB-KW"/>
</dbReference>
<dbReference type="Pfam" id="PF04542">
    <property type="entry name" value="Sigma70_r2"/>
    <property type="match status" value="1"/>
</dbReference>
<dbReference type="Gene3D" id="1.10.1740.10">
    <property type="match status" value="1"/>
</dbReference>
<keyword evidence="2" id="KW-0805">Transcription regulation</keyword>